<gene>
    <name evidence="2" type="ORF">IAI61_21470</name>
</gene>
<organism evidence="2 3">
    <name type="scientific">Roseomonas haemaphysalidis</name>
    <dbReference type="NCBI Taxonomy" id="2768162"/>
    <lineage>
        <taxon>Bacteria</taxon>
        <taxon>Pseudomonadati</taxon>
        <taxon>Pseudomonadota</taxon>
        <taxon>Alphaproteobacteria</taxon>
        <taxon>Acetobacterales</taxon>
        <taxon>Roseomonadaceae</taxon>
        <taxon>Roseomonas</taxon>
    </lineage>
</organism>
<feature type="signal peptide" evidence="1">
    <location>
        <begin position="1"/>
        <end position="23"/>
    </location>
</feature>
<sequence>MIRSILVLLLLGPSLQASTIVSAEVAGQRYVVPSALLPQDGIQPPPRGFTQTLRLQPVWPGMHPPPAQHRLGYADGLLDILLQDLSATTRVEALATLPDPRTRFLALWQNSMIDQFALSPGFRLASLVPEAGEAPPGLLRLGGIQGLRELILYADGRPEHLCILMMCQSGLSCQLWWMRGDSAVQVTLAAQFLPDWADIRQQTTALLDGMSAGPR</sequence>
<keyword evidence="1" id="KW-0732">Signal</keyword>
<dbReference type="EMBL" id="JACTNG010000017">
    <property type="protein sequence ID" value="MBO1081611.1"/>
    <property type="molecule type" value="Genomic_DNA"/>
</dbReference>
<protein>
    <submittedName>
        <fullName evidence="2">Uncharacterized protein</fullName>
    </submittedName>
</protein>
<reference evidence="2 3" key="1">
    <citation type="submission" date="2020-09" db="EMBL/GenBank/DDBJ databases">
        <title>Roseomonas.</title>
        <authorList>
            <person name="Zhu W."/>
        </authorList>
    </citation>
    <scope>NUCLEOTIDE SEQUENCE [LARGE SCALE GENOMIC DNA]</scope>
    <source>
        <strain evidence="2 3">573</strain>
    </source>
</reference>
<proteinExistence type="predicted"/>
<comment type="caution">
    <text evidence="2">The sequence shown here is derived from an EMBL/GenBank/DDBJ whole genome shotgun (WGS) entry which is preliminary data.</text>
</comment>
<evidence type="ECO:0000313" key="2">
    <source>
        <dbReference type="EMBL" id="MBO1081611.1"/>
    </source>
</evidence>
<name>A0ABS3KVV3_9PROT</name>
<dbReference type="Proteomes" id="UP001518989">
    <property type="component" value="Unassembled WGS sequence"/>
</dbReference>
<evidence type="ECO:0000313" key="3">
    <source>
        <dbReference type="Proteomes" id="UP001518989"/>
    </source>
</evidence>
<evidence type="ECO:0000256" key="1">
    <source>
        <dbReference type="SAM" id="SignalP"/>
    </source>
</evidence>
<accession>A0ABS3KVV3</accession>
<dbReference type="RefSeq" id="WP_207419787.1">
    <property type="nucleotide sequence ID" value="NZ_CP061180.1"/>
</dbReference>
<keyword evidence="3" id="KW-1185">Reference proteome</keyword>
<feature type="chain" id="PRO_5045205464" evidence="1">
    <location>
        <begin position="24"/>
        <end position="215"/>
    </location>
</feature>